<reference evidence="2" key="1">
    <citation type="submission" date="2012-01" db="EMBL/GenBank/DDBJ databases">
        <title>Complete sequence of plasmid of Thermobacillus composti KWC4.</title>
        <authorList>
            <person name="Lucas S."/>
            <person name="Han J."/>
            <person name="Lapidus A."/>
            <person name="Cheng J.-F."/>
            <person name="Goodwin L."/>
            <person name="Pitluck S."/>
            <person name="Peters L."/>
            <person name="Ovchinnikova G."/>
            <person name="Teshima H."/>
            <person name="Detter J.C."/>
            <person name="Han C."/>
            <person name="Tapia R."/>
            <person name="Land M."/>
            <person name="Hauser L."/>
            <person name="Kyrpides N."/>
            <person name="Ivanova N."/>
            <person name="Pagani I."/>
            <person name="Anderson I."/>
            <person name="Woyke T."/>
        </authorList>
    </citation>
    <scope>NUCLEOTIDE SEQUENCE [LARGE SCALE GENOMIC DNA]</scope>
    <source>
        <strain evidence="2">DSM 18247 / JCM 13945 / KWC4</strain>
        <plasmid evidence="2">Plasmid pTHECO01</plasmid>
    </source>
</reference>
<sequence length="302" mass="36214">MEFHVSPLIKPEQNSGVKEKPFFDDPYAYITKMDPLTRHDFYYIQKKIEQGWITERDIEIVKFIFVHRWLTLSQITRLFFPDTEREQTARNRVRKMMKHGLIRKLQWTSYSSPRENRPSYYELGASGADILKYRFGMVLGHRDPRMPKPTTMLFRMKYIVTNELYIHLRENFNMVHFEFHPILTMKEEQQIPTAKYVLRNPKGKEMTFYLVVHREDEKWLKTLRYQAQFYKTYLGTVEKGAILVILVSTGEKAELANKVMEQEGASGYVWYVTDEELYNKEVKLTQGFFVFQDGQKTYYDLQ</sequence>
<dbReference type="InterPro" id="IPR025855">
    <property type="entry name" value="Replic_Relax"/>
</dbReference>
<dbReference type="eggNOG" id="ENOG5033PRN">
    <property type="taxonomic scope" value="Bacteria"/>
</dbReference>
<evidence type="ECO:0000313" key="2">
    <source>
        <dbReference type="Proteomes" id="UP000010795"/>
    </source>
</evidence>
<accession>L0EKG7</accession>
<keyword evidence="2" id="KW-1185">Reference proteome</keyword>
<dbReference type="Proteomes" id="UP000010795">
    <property type="component" value="Plasmid pTHECO01"/>
</dbReference>
<evidence type="ECO:0008006" key="3">
    <source>
        <dbReference type="Google" id="ProtNLM"/>
    </source>
</evidence>
<dbReference type="Pfam" id="PF13814">
    <property type="entry name" value="Replic_Relax"/>
    <property type="match status" value="1"/>
</dbReference>
<dbReference type="HOGENOM" id="CLU_921127_0_0_9"/>
<dbReference type="AlphaFoldDB" id="L0EKG7"/>
<dbReference type="OrthoDB" id="2582789at2"/>
<dbReference type="RefSeq" id="WP_015256736.1">
    <property type="nucleotide sequence ID" value="NC_019898.1"/>
</dbReference>
<geneLocation type="plasmid" evidence="1 2">
    <name>pTHECO01</name>
</geneLocation>
<name>L0EKG7_THECK</name>
<organism evidence="1 2">
    <name type="scientific">Thermobacillus composti (strain DSM 18247 / JCM 13945 / KWC4)</name>
    <dbReference type="NCBI Taxonomy" id="717605"/>
    <lineage>
        <taxon>Bacteria</taxon>
        <taxon>Bacillati</taxon>
        <taxon>Bacillota</taxon>
        <taxon>Bacilli</taxon>
        <taxon>Bacillales</taxon>
        <taxon>Paenibacillaceae</taxon>
        <taxon>Thermobacillus</taxon>
    </lineage>
</organism>
<dbReference type="InterPro" id="IPR036388">
    <property type="entry name" value="WH-like_DNA-bd_sf"/>
</dbReference>
<proteinExistence type="predicted"/>
<dbReference type="Gene3D" id="1.10.10.10">
    <property type="entry name" value="Winged helix-like DNA-binding domain superfamily/Winged helix DNA-binding domain"/>
    <property type="match status" value="1"/>
</dbReference>
<gene>
    <name evidence="1" type="ordered locus">Theco_4018</name>
</gene>
<protein>
    <recommendedName>
        <fullName evidence="3">Replication-relaxation</fullName>
    </recommendedName>
</protein>
<keyword evidence="1" id="KW-0614">Plasmid</keyword>
<dbReference type="KEGG" id="tco:Theco_4018"/>
<evidence type="ECO:0000313" key="1">
    <source>
        <dbReference type="EMBL" id="AGA60022.1"/>
    </source>
</evidence>
<dbReference type="EMBL" id="CP003256">
    <property type="protein sequence ID" value="AGA60022.1"/>
    <property type="molecule type" value="Genomic_DNA"/>
</dbReference>